<proteinExistence type="predicted"/>
<dbReference type="Proteomes" id="UP001055811">
    <property type="component" value="Linkage Group LG02"/>
</dbReference>
<sequence>MFWGQIIFNIWSSPVIFKTSSTPSSANTRLLHLIPHCLLVVPPSTTIHQPQLVPMSTSNTINLKMYDILQSVPPTSAFNTIGASVKTKLSIDASPNIQQTHHQPP</sequence>
<evidence type="ECO:0000313" key="2">
    <source>
        <dbReference type="Proteomes" id="UP001055811"/>
    </source>
</evidence>
<accession>A0ACB9G831</accession>
<dbReference type="EMBL" id="CM042010">
    <property type="protein sequence ID" value="KAI3779368.1"/>
    <property type="molecule type" value="Genomic_DNA"/>
</dbReference>
<comment type="caution">
    <text evidence="1">The sequence shown here is derived from an EMBL/GenBank/DDBJ whole genome shotgun (WGS) entry which is preliminary data.</text>
</comment>
<keyword evidence="2" id="KW-1185">Reference proteome</keyword>
<reference evidence="2" key="1">
    <citation type="journal article" date="2022" name="Mol. Ecol. Resour.">
        <title>The genomes of chicory, endive, great burdock and yacon provide insights into Asteraceae palaeo-polyploidization history and plant inulin production.</title>
        <authorList>
            <person name="Fan W."/>
            <person name="Wang S."/>
            <person name="Wang H."/>
            <person name="Wang A."/>
            <person name="Jiang F."/>
            <person name="Liu H."/>
            <person name="Zhao H."/>
            <person name="Xu D."/>
            <person name="Zhang Y."/>
        </authorList>
    </citation>
    <scope>NUCLEOTIDE SEQUENCE [LARGE SCALE GENOMIC DNA]</scope>
    <source>
        <strain evidence="2">cv. Punajuju</strain>
    </source>
</reference>
<organism evidence="1 2">
    <name type="scientific">Cichorium intybus</name>
    <name type="common">Chicory</name>
    <dbReference type="NCBI Taxonomy" id="13427"/>
    <lineage>
        <taxon>Eukaryota</taxon>
        <taxon>Viridiplantae</taxon>
        <taxon>Streptophyta</taxon>
        <taxon>Embryophyta</taxon>
        <taxon>Tracheophyta</taxon>
        <taxon>Spermatophyta</taxon>
        <taxon>Magnoliopsida</taxon>
        <taxon>eudicotyledons</taxon>
        <taxon>Gunneridae</taxon>
        <taxon>Pentapetalae</taxon>
        <taxon>asterids</taxon>
        <taxon>campanulids</taxon>
        <taxon>Asterales</taxon>
        <taxon>Asteraceae</taxon>
        <taxon>Cichorioideae</taxon>
        <taxon>Cichorieae</taxon>
        <taxon>Cichoriinae</taxon>
        <taxon>Cichorium</taxon>
    </lineage>
</organism>
<protein>
    <submittedName>
        <fullName evidence="1">Uncharacterized protein</fullName>
    </submittedName>
</protein>
<name>A0ACB9G831_CICIN</name>
<reference evidence="1 2" key="2">
    <citation type="journal article" date="2022" name="Mol. Ecol. Resour.">
        <title>The genomes of chicory, endive, great burdock and yacon provide insights into Asteraceae paleo-polyploidization history and plant inulin production.</title>
        <authorList>
            <person name="Fan W."/>
            <person name="Wang S."/>
            <person name="Wang H."/>
            <person name="Wang A."/>
            <person name="Jiang F."/>
            <person name="Liu H."/>
            <person name="Zhao H."/>
            <person name="Xu D."/>
            <person name="Zhang Y."/>
        </authorList>
    </citation>
    <scope>NUCLEOTIDE SEQUENCE [LARGE SCALE GENOMIC DNA]</scope>
    <source>
        <strain evidence="2">cv. Punajuju</strain>
        <tissue evidence="1">Leaves</tissue>
    </source>
</reference>
<gene>
    <name evidence="1" type="ORF">L2E82_09084</name>
</gene>
<evidence type="ECO:0000313" key="1">
    <source>
        <dbReference type="EMBL" id="KAI3779368.1"/>
    </source>
</evidence>